<organism evidence="2 3">
    <name type="scientific">Effusibacillus lacus</name>
    <dbReference type="NCBI Taxonomy" id="1348429"/>
    <lineage>
        <taxon>Bacteria</taxon>
        <taxon>Bacillati</taxon>
        <taxon>Bacillota</taxon>
        <taxon>Bacilli</taxon>
        <taxon>Bacillales</taxon>
        <taxon>Alicyclobacillaceae</taxon>
        <taxon>Effusibacillus</taxon>
    </lineage>
</organism>
<protein>
    <submittedName>
        <fullName evidence="2">Uncharacterized protein</fullName>
    </submittedName>
</protein>
<evidence type="ECO:0000313" key="2">
    <source>
        <dbReference type="EMBL" id="GAX89189.1"/>
    </source>
</evidence>
<sequence>MKVNITKKWAIAISSLITLQLSVFYTIELYLTPSHVDTFSTVATASAQEKKIQPPDGDVLYDIDKKGYTIAIYDGQKWVEIRNRDDKVLAEAELPGLHYLKWLDNGSTLFYIRKVQSRNEIGVYKVPQKKVIPLHVLPSGNVKIEKVYYASYSQIIYTIYRQDNQLYVASYESILGWKARSLAGIGLKDSWLDEKEGLLYIKDQQERIRKFTNGKFEGEKEDPAPPRVEVPQNQHLRP</sequence>
<evidence type="ECO:0000256" key="1">
    <source>
        <dbReference type="SAM" id="MobiDB-lite"/>
    </source>
</evidence>
<comment type="caution">
    <text evidence="2">The sequence shown here is derived from an EMBL/GenBank/DDBJ whole genome shotgun (WGS) entry which is preliminary data.</text>
</comment>
<dbReference type="RefSeq" id="WP_096180879.1">
    <property type="nucleotide sequence ID" value="NZ_BDUF01000015.1"/>
</dbReference>
<dbReference type="OrthoDB" id="2381397at2"/>
<dbReference type="SUPFAM" id="SSF82171">
    <property type="entry name" value="DPP6 N-terminal domain-like"/>
    <property type="match status" value="1"/>
</dbReference>
<dbReference type="AlphaFoldDB" id="A0A292YJW2"/>
<proteinExistence type="predicted"/>
<reference evidence="3" key="1">
    <citation type="submission" date="2017-07" db="EMBL/GenBank/DDBJ databases">
        <title>Draft genome sequence of Effusibacillus lacus strain skLN1.</title>
        <authorList>
            <person name="Watanabe M."/>
            <person name="Kojima H."/>
            <person name="Fukui M."/>
        </authorList>
    </citation>
    <scope>NUCLEOTIDE SEQUENCE [LARGE SCALE GENOMIC DNA]</scope>
    <source>
        <strain evidence="3">skLN1</strain>
    </source>
</reference>
<accession>A0A292YJW2</accession>
<dbReference type="EMBL" id="BDUF01000015">
    <property type="protein sequence ID" value="GAX89189.1"/>
    <property type="molecule type" value="Genomic_DNA"/>
</dbReference>
<feature type="region of interest" description="Disordered" evidence="1">
    <location>
        <begin position="212"/>
        <end position="238"/>
    </location>
</feature>
<name>A0A292YJW2_9BACL</name>
<keyword evidence="3" id="KW-1185">Reference proteome</keyword>
<gene>
    <name evidence="2" type="ORF">EFBL_0807</name>
</gene>
<dbReference type="Proteomes" id="UP000217785">
    <property type="component" value="Unassembled WGS sequence"/>
</dbReference>
<evidence type="ECO:0000313" key="3">
    <source>
        <dbReference type="Proteomes" id="UP000217785"/>
    </source>
</evidence>